<reference evidence="4" key="2">
    <citation type="journal article" date="2020" name="Nat. Ecol. Evol.">
        <title>Deeply conserved synteny resolves early events in vertebrate evolution.</title>
        <authorList>
            <person name="Simakov O."/>
            <person name="Marletaz F."/>
            <person name="Yue J.X."/>
            <person name="O'Connell B."/>
            <person name="Jenkins J."/>
            <person name="Brandt A."/>
            <person name="Calef R."/>
            <person name="Tung C.H."/>
            <person name="Huang T.K."/>
            <person name="Schmutz J."/>
            <person name="Satoh N."/>
            <person name="Yu J.K."/>
            <person name="Putnam N.H."/>
            <person name="Green R.E."/>
            <person name="Rokhsar D.S."/>
        </authorList>
    </citation>
    <scope>NUCLEOTIDE SEQUENCE [LARGE SCALE GENOMIC DNA]</scope>
    <source>
        <strain evidence="4">S238N-H82</strain>
    </source>
</reference>
<evidence type="ECO:0000313" key="3">
    <source>
        <dbReference type="EMBL" id="EEN45490.1"/>
    </source>
</evidence>
<gene>
    <name evidence="5" type="primary">LOC118424837</name>
    <name evidence="3" type="ORF">BRAFLDRAFT_88338</name>
</gene>
<evidence type="ECO:0000256" key="1">
    <source>
        <dbReference type="SAM" id="Coils"/>
    </source>
</evidence>
<keyword evidence="4" id="KW-1185">Reference proteome</keyword>
<dbReference type="PANTHER" id="PTHR35838">
    <property type="entry name" value="CHROMOSOME 21, WHOLE GENOME SHOTGUN SEQUENCE"/>
    <property type="match status" value="1"/>
</dbReference>
<dbReference type="eggNOG" id="ENOG502SGU0">
    <property type="taxonomic scope" value="Eukaryota"/>
</dbReference>
<feature type="compositionally biased region" description="Polar residues" evidence="2">
    <location>
        <begin position="524"/>
        <end position="539"/>
    </location>
</feature>
<dbReference type="InParanoid" id="C3ZPJ3"/>
<dbReference type="KEGG" id="bfo:118424837"/>
<evidence type="ECO:0000256" key="2">
    <source>
        <dbReference type="SAM" id="MobiDB-lite"/>
    </source>
</evidence>
<dbReference type="RefSeq" id="XP_035689529.1">
    <property type="nucleotide sequence ID" value="XM_035833636.1"/>
</dbReference>
<feature type="region of interest" description="Disordered" evidence="2">
    <location>
        <begin position="518"/>
        <end position="539"/>
    </location>
</feature>
<reference evidence="5" key="3">
    <citation type="submission" date="2025-04" db="UniProtKB">
        <authorList>
            <consortium name="RefSeq"/>
        </authorList>
    </citation>
    <scope>IDENTIFICATION</scope>
    <source>
        <strain evidence="5">S238N-H82</strain>
        <tissue evidence="5">Testes</tissue>
    </source>
</reference>
<proteinExistence type="predicted"/>
<evidence type="ECO:0000313" key="5">
    <source>
        <dbReference type="RefSeq" id="XP_035689529.1"/>
    </source>
</evidence>
<reference evidence="3" key="1">
    <citation type="journal article" date="2008" name="Nature">
        <title>The amphioxus genome and the evolution of the chordate karyotype.</title>
        <authorList>
            <consortium name="US DOE Joint Genome Institute (JGI-PGF)"/>
            <person name="Putnam N.H."/>
            <person name="Butts T."/>
            <person name="Ferrier D.E.K."/>
            <person name="Furlong R.F."/>
            <person name="Hellsten U."/>
            <person name="Kawashima T."/>
            <person name="Robinson-Rechavi M."/>
            <person name="Shoguchi E."/>
            <person name="Terry A."/>
            <person name="Yu J.-K."/>
            <person name="Benito-Gutierrez E.L."/>
            <person name="Dubchak I."/>
            <person name="Garcia-Fernandez J."/>
            <person name="Gibson-Brown J.J."/>
            <person name="Grigoriev I.V."/>
            <person name="Horton A.C."/>
            <person name="de Jong P.J."/>
            <person name="Jurka J."/>
            <person name="Kapitonov V.V."/>
            <person name="Kohara Y."/>
            <person name="Kuroki Y."/>
            <person name="Lindquist E."/>
            <person name="Lucas S."/>
            <person name="Osoegawa K."/>
            <person name="Pennacchio L.A."/>
            <person name="Salamov A.A."/>
            <person name="Satou Y."/>
            <person name="Sauka-Spengler T."/>
            <person name="Schmutz J."/>
            <person name="Shin-I T."/>
            <person name="Toyoda A."/>
            <person name="Bronner-Fraser M."/>
            <person name="Fujiyama A."/>
            <person name="Holland L.Z."/>
            <person name="Holland P.W.H."/>
            <person name="Satoh N."/>
            <person name="Rokhsar D.S."/>
        </authorList>
    </citation>
    <scope>NUCLEOTIDE SEQUENCE [LARGE SCALE GENOMIC DNA]</scope>
    <source>
        <strain evidence="3">S238N-H82</strain>
        <tissue evidence="3">Testes</tissue>
    </source>
</reference>
<dbReference type="AlphaFoldDB" id="C3ZPJ3"/>
<dbReference type="OrthoDB" id="6121302at2759"/>
<feature type="coiled-coil region" evidence="1">
    <location>
        <begin position="429"/>
        <end position="485"/>
    </location>
</feature>
<organism>
    <name type="scientific">Branchiostoma floridae</name>
    <name type="common">Florida lancelet</name>
    <name type="synonym">Amphioxus</name>
    <dbReference type="NCBI Taxonomy" id="7739"/>
    <lineage>
        <taxon>Eukaryota</taxon>
        <taxon>Metazoa</taxon>
        <taxon>Chordata</taxon>
        <taxon>Cephalochordata</taxon>
        <taxon>Leptocardii</taxon>
        <taxon>Amphioxiformes</taxon>
        <taxon>Branchiostomatidae</taxon>
        <taxon>Branchiostoma</taxon>
    </lineage>
</organism>
<feature type="coiled-coil region" evidence="1">
    <location>
        <begin position="285"/>
        <end position="333"/>
    </location>
</feature>
<evidence type="ECO:0000313" key="4">
    <source>
        <dbReference type="Proteomes" id="UP000001554"/>
    </source>
</evidence>
<dbReference type="Proteomes" id="UP000001554">
    <property type="component" value="Chromosome 10"/>
</dbReference>
<dbReference type="OMA" id="SAFEQHM"/>
<name>C3ZPJ3_BRAFL</name>
<dbReference type="EMBL" id="GG666658">
    <property type="protein sequence ID" value="EEN45490.1"/>
    <property type="molecule type" value="Genomic_DNA"/>
</dbReference>
<sequence length="558" mass="65833">MDKATRNALMRDQISAFEQHMDQLESTFSKGTLYKMLKLLTKKQTIELQSLASLSQLGTLVSWEQKRLSGTSGKTKDRDMVHYFGWFLEYVDYLQELKQSFDERIFAPLCQFFYDEEDPDIKGIHSVLEEVGDGSGSNKRQAIISNKTDSVDSGVEMELLERSGSDYSLSAFIRSPGAMSGPRLGSALEILRQDFPDLLEPYNNKELRRVALQLTRLRRRWSTLLRKDTEIDEDILDEESVSEVNMFSDSTHFQPILRLVPDVFIKARRAAGLARRWLEIDGTTSRNLQTKLEQLEEIQAALERKLGYIIHDIKRKEEKLQRGSEQVQMLLKREDRSNELTFQLYGVNKTISSLHRRLRELQVEKDYVRKHLRKRLDKESEEYHSYKLKYIQTRLHSKVVDRELFAKQYQRTILEEDMHVELECKPSIIRFADKEQEKCERLEQELEKEREEKRKIEVALAPLKSERQRLKYEADEDKLNRLTERQKTRVLRFQTVRETQQDEIQRERARFLKIGRQTEEARNSGKNSFGESAMPKSSSRTRFFLTDGYDSETDSFWY</sequence>
<dbReference type="PANTHER" id="PTHR35838:SF1">
    <property type="entry name" value="TRICHOHYALIN-LIKE"/>
    <property type="match status" value="1"/>
</dbReference>
<dbReference type="GeneID" id="118424837"/>
<accession>C3ZPJ3</accession>
<keyword evidence="1" id="KW-0175">Coiled coil</keyword>
<protein>
    <submittedName>
        <fullName evidence="5">Trichohyalin-like</fullName>
    </submittedName>
</protein>